<evidence type="ECO:0000313" key="2">
    <source>
        <dbReference type="Proteomes" id="UP000886501"/>
    </source>
</evidence>
<reference evidence="1" key="2">
    <citation type="journal article" date="2020" name="Nat. Commun.">
        <title>Large-scale genome sequencing of mycorrhizal fungi provides insights into the early evolution of symbiotic traits.</title>
        <authorList>
            <person name="Miyauchi S."/>
            <person name="Kiss E."/>
            <person name="Kuo A."/>
            <person name="Drula E."/>
            <person name="Kohler A."/>
            <person name="Sanchez-Garcia M."/>
            <person name="Morin E."/>
            <person name="Andreopoulos B."/>
            <person name="Barry K.W."/>
            <person name="Bonito G."/>
            <person name="Buee M."/>
            <person name="Carver A."/>
            <person name="Chen C."/>
            <person name="Cichocki N."/>
            <person name="Clum A."/>
            <person name="Culley D."/>
            <person name="Crous P.W."/>
            <person name="Fauchery L."/>
            <person name="Girlanda M."/>
            <person name="Hayes R.D."/>
            <person name="Keri Z."/>
            <person name="LaButti K."/>
            <person name="Lipzen A."/>
            <person name="Lombard V."/>
            <person name="Magnuson J."/>
            <person name="Maillard F."/>
            <person name="Murat C."/>
            <person name="Nolan M."/>
            <person name="Ohm R.A."/>
            <person name="Pangilinan J."/>
            <person name="Pereira M.F."/>
            <person name="Perotto S."/>
            <person name="Peter M."/>
            <person name="Pfister S."/>
            <person name="Riley R."/>
            <person name="Sitrit Y."/>
            <person name="Stielow J.B."/>
            <person name="Szollosi G."/>
            <person name="Zifcakova L."/>
            <person name="Stursova M."/>
            <person name="Spatafora J.W."/>
            <person name="Tedersoo L."/>
            <person name="Vaario L.M."/>
            <person name="Yamada A."/>
            <person name="Yan M."/>
            <person name="Wang P."/>
            <person name="Xu J."/>
            <person name="Bruns T."/>
            <person name="Baldrian P."/>
            <person name="Vilgalys R."/>
            <person name="Dunand C."/>
            <person name="Henrissat B."/>
            <person name="Grigoriev I.V."/>
            <person name="Hibbett D."/>
            <person name="Nagy L.G."/>
            <person name="Martin F.M."/>
        </authorList>
    </citation>
    <scope>NUCLEOTIDE SEQUENCE</scope>
    <source>
        <strain evidence="1">P2</strain>
    </source>
</reference>
<reference evidence="1" key="1">
    <citation type="submission" date="2019-10" db="EMBL/GenBank/DDBJ databases">
        <authorList>
            <consortium name="DOE Joint Genome Institute"/>
            <person name="Kuo A."/>
            <person name="Miyauchi S."/>
            <person name="Kiss E."/>
            <person name="Drula E."/>
            <person name="Kohler A."/>
            <person name="Sanchez-Garcia M."/>
            <person name="Andreopoulos B."/>
            <person name="Barry K.W."/>
            <person name="Bonito G."/>
            <person name="Buee M."/>
            <person name="Carver A."/>
            <person name="Chen C."/>
            <person name="Cichocki N."/>
            <person name="Clum A."/>
            <person name="Culley D."/>
            <person name="Crous P.W."/>
            <person name="Fauchery L."/>
            <person name="Girlanda M."/>
            <person name="Hayes R."/>
            <person name="Keri Z."/>
            <person name="Labutti K."/>
            <person name="Lipzen A."/>
            <person name="Lombard V."/>
            <person name="Magnuson J."/>
            <person name="Maillard F."/>
            <person name="Morin E."/>
            <person name="Murat C."/>
            <person name="Nolan M."/>
            <person name="Ohm R."/>
            <person name="Pangilinan J."/>
            <person name="Pereira M."/>
            <person name="Perotto S."/>
            <person name="Peter M."/>
            <person name="Riley R."/>
            <person name="Sitrit Y."/>
            <person name="Stielow B."/>
            <person name="Szollosi G."/>
            <person name="Zifcakova L."/>
            <person name="Stursova M."/>
            <person name="Spatafora J.W."/>
            <person name="Tedersoo L."/>
            <person name="Vaario L.-M."/>
            <person name="Yamada A."/>
            <person name="Yan M."/>
            <person name="Wang P."/>
            <person name="Xu J."/>
            <person name="Bruns T."/>
            <person name="Baldrian P."/>
            <person name="Vilgalys R."/>
            <person name="Henrissat B."/>
            <person name="Grigoriev I.V."/>
            <person name="Hibbett D."/>
            <person name="Nagy L.G."/>
            <person name="Martin F.M."/>
        </authorList>
    </citation>
    <scope>NUCLEOTIDE SEQUENCE</scope>
    <source>
        <strain evidence="1">P2</strain>
    </source>
</reference>
<proteinExistence type="predicted"/>
<sequence>MSRFLLTAVALLASLFSLAQAARSKEVSSRSGYIPFNYNGEVFQTWYIYYSKPVVNPLRARPTIVLHGGPGFTHDYMNPLIDLAKNRPVILYDQIGNGQSTHLPSKPTSFWSIDLFVAELENVIKFFSLKRYDIVGHSWGGMLAGEFAARHSMVSRHFGLRRMVLTDSNPQRSLSIQSQAQLLKQFPADVQQEVVTGWKDPARYRQGLEQFFHVYGCRLSPWPADLTTSFDALFAEPSVSQQTGITLANWTVIDRLHKIKVPTLVMNGAHDFIQDFVIQPFLDKLPHVKYHKFENSSHTPFFEEREEFMSIVGRFLE</sequence>
<gene>
    <name evidence="1" type="ORF">BDM02DRAFT_3101520</name>
</gene>
<comment type="caution">
    <text evidence="1">The sequence shown here is derived from an EMBL/GenBank/DDBJ whole genome shotgun (WGS) entry which is preliminary data.</text>
</comment>
<protein>
    <submittedName>
        <fullName evidence="1">Proline iminopeptidase</fullName>
    </submittedName>
</protein>
<evidence type="ECO:0000313" key="1">
    <source>
        <dbReference type="EMBL" id="KAF9645351.1"/>
    </source>
</evidence>
<keyword evidence="2" id="KW-1185">Reference proteome</keyword>
<name>A0ACB6Z6T2_THEGA</name>
<dbReference type="EMBL" id="MU118094">
    <property type="protein sequence ID" value="KAF9645351.1"/>
    <property type="molecule type" value="Genomic_DNA"/>
</dbReference>
<dbReference type="Proteomes" id="UP000886501">
    <property type="component" value="Unassembled WGS sequence"/>
</dbReference>
<organism evidence="1 2">
    <name type="scientific">Thelephora ganbajun</name>
    <name type="common">Ganba fungus</name>
    <dbReference type="NCBI Taxonomy" id="370292"/>
    <lineage>
        <taxon>Eukaryota</taxon>
        <taxon>Fungi</taxon>
        <taxon>Dikarya</taxon>
        <taxon>Basidiomycota</taxon>
        <taxon>Agaricomycotina</taxon>
        <taxon>Agaricomycetes</taxon>
        <taxon>Thelephorales</taxon>
        <taxon>Thelephoraceae</taxon>
        <taxon>Thelephora</taxon>
    </lineage>
</organism>
<accession>A0ACB6Z6T2</accession>